<dbReference type="AlphaFoldDB" id="A0A1W1CS78"/>
<name>A0A1W1CS78_9ZZZZ</name>
<feature type="domain" description="Rhodanese" evidence="1">
    <location>
        <begin position="28"/>
        <end position="126"/>
    </location>
</feature>
<evidence type="ECO:0000313" key="2">
    <source>
        <dbReference type="EMBL" id="SFV68537.1"/>
    </source>
</evidence>
<organism evidence="2">
    <name type="scientific">hydrothermal vent metagenome</name>
    <dbReference type="NCBI Taxonomy" id="652676"/>
    <lineage>
        <taxon>unclassified sequences</taxon>
        <taxon>metagenomes</taxon>
        <taxon>ecological metagenomes</taxon>
    </lineage>
</organism>
<keyword evidence="2" id="KW-0808">Transferase</keyword>
<dbReference type="PROSITE" id="PS50206">
    <property type="entry name" value="RHODANESE_3"/>
    <property type="match status" value="1"/>
</dbReference>
<dbReference type="PANTHER" id="PTHR44086:SF10">
    <property type="entry name" value="THIOSULFATE SULFURTRANSFERASE_RHODANESE-LIKE DOMAIN-CONTAINING PROTEIN 3"/>
    <property type="match status" value="1"/>
</dbReference>
<dbReference type="Pfam" id="PF00581">
    <property type="entry name" value="Rhodanese"/>
    <property type="match status" value="1"/>
</dbReference>
<reference evidence="2" key="1">
    <citation type="submission" date="2016-10" db="EMBL/GenBank/DDBJ databases">
        <authorList>
            <person name="de Groot N.N."/>
        </authorList>
    </citation>
    <scope>NUCLEOTIDE SEQUENCE</scope>
</reference>
<dbReference type="CDD" id="cd00158">
    <property type="entry name" value="RHOD"/>
    <property type="match status" value="1"/>
</dbReference>
<proteinExistence type="predicted"/>
<accession>A0A1W1CS78</accession>
<dbReference type="EMBL" id="FPHJ01000061">
    <property type="protein sequence ID" value="SFV68537.1"/>
    <property type="molecule type" value="Genomic_DNA"/>
</dbReference>
<dbReference type="SUPFAM" id="SSF52821">
    <property type="entry name" value="Rhodanese/Cell cycle control phosphatase"/>
    <property type="match status" value="1"/>
</dbReference>
<evidence type="ECO:0000259" key="1">
    <source>
        <dbReference type="PROSITE" id="PS50206"/>
    </source>
</evidence>
<dbReference type="PANTHER" id="PTHR44086">
    <property type="entry name" value="THIOSULFATE SULFURTRANSFERASE RDL2, MITOCHONDRIAL-RELATED"/>
    <property type="match status" value="1"/>
</dbReference>
<dbReference type="SMART" id="SM00450">
    <property type="entry name" value="RHOD"/>
    <property type="match status" value="1"/>
</dbReference>
<dbReference type="Gene3D" id="3.40.250.10">
    <property type="entry name" value="Rhodanese-like domain"/>
    <property type="match status" value="1"/>
</dbReference>
<dbReference type="GO" id="GO:0004792">
    <property type="term" value="F:thiosulfate-cyanide sulfurtransferase activity"/>
    <property type="evidence" value="ECO:0007669"/>
    <property type="project" value="TreeGrafter"/>
</dbReference>
<sequence length="152" mass="17427">MTYKELVEEALKTIPEVFPWDLEEELKQENPPILLDIREAEEFKIMHIKDSLLVPRGTLEGACEWNFHDTQPILASGREQNIVVICRSGNRSALAGLVMKQLGFKNIRSLKMGIKGWNDNEFPLVDENNNIVDVDEMDDILNQPVPNEKLKL</sequence>
<dbReference type="InterPro" id="IPR001763">
    <property type="entry name" value="Rhodanese-like_dom"/>
</dbReference>
<dbReference type="InterPro" id="IPR036873">
    <property type="entry name" value="Rhodanese-like_dom_sf"/>
</dbReference>
<protein>
    <submittedName>
        <fullName evidence="2">Rhodanese-related sulfurtransferase</fullName>
    </submittedName>
</protein>
<gene>
    <name evidence="2" type="ORF">MNB_SUP05-5-1030</name>
</gene>